<proteinExistence type="inferred from homology"/>
<dbReference type="PROSITE" id="PS01032">
    <property type="entry name" value="PPM_1"/>
    <property type="match status" value="1"/>
</dbReference>
<dbReference type="InterPro" id="IPR001932">
    <property type="entry name" value="PPM-type_phosphatase-like_dom"/>
</dbReference>
<evidence type="ECO:0000256" key="11">
    <source>
        <dbReference type="ARBA" id="ARBA00048336"/>
    </source>
</evidence>
<name>A0A0D9W6T0_9ORYZ</name>
<dbReference type="SMART" id="SM00332">
    <property type="entry name" value="PP2Cc"/>
    <property type="match status" value="1"/>
</dbReference>
<evidence type="ECO:0000313" key="15">
    <source>
        <dbReference type="Proteomes" id="UP000032180"/>
    </source>
</evidence>
<feature type="domain" description="PPM-type phosphatase" evidence="13">
    <location>
        <begin position="24"/>
        <end position="348"/>
    </location>
</feature>
<reference evidence="14 15" key="1">
    <citation type="submission" date="2012-08" db="EMBL/GenBank/DDBJ databases">
        <title>Oryza genome evolution.</title>
        <authorList>
            <person name="Wing R.A."/>
        </authorList>
    </citation>
    <scope>NUCLEOTIDE SEQUENCE</scope>
</reference>
<organism evidence="14 15">
    <name type="scientific">Leersia perrieri</name>
    <dbReference type="NCBI Taxonomy" id="77586"/>
    <lineage>
        <taxon>Eukaryota</taxon>
        <taxon>Viridiplantae</taxon>
        <taxon>Streptophyta</taxon>
        <taxon>Embryophyta</taxon>
        <taxon>Tracheophyta</taxon>
        <taxon>Spermatophyta</taxon>
        <taxon>Magnoliopsida</taxon>
        <taxon>Liliopsida</taxon>
        <taxon>Poales</taxon>
        <taxon>Poaceae</taxon>
        <taxon>BOP clade</taxon>
        <taxon>Oryzoideae</taxon>
        <taxon>Oryzeae</taxon>
        <taxon>Oryzinae</taxon>
        <taxon>Leersia</taxon>
    </lineage>
</organism>
<evidence type="ECO:0000256" key="2">
    <source>
        <dbReference type="ARBA" id="ARBA00001946"/>
    </source>
</evidence>
<evidence type="ECO:0000256" key="12">
    <source>
        <dbReference type="RuleBase" id="RU003465"/>
    </source>
</evidence>
<dbReference type="AlphaFoldDB" id="A0A0D9W6T0"/>
<dbReference type="PANTHER" id="PTHR13832">
    <property type="entry name" value="PROTEIN PHOSPHATASE 2C"/>
    <property type="match status" value="1"/>
</dbReference>
<dbReference type="InterPro" id="IPR015655">
    <property type="entry name" value="PP2C"/>
</dbReference>
<comment type="catalytic activity">
    <reaction evidence="10">
        <text>O-phospho-L-seryl-[protein] + H2O = L-seryl-[protein] + phosphate</text>
        <dbReference type="Rhea" id="RHEA:20629"/>
        <dbReference type="Rhea" id="RHEA-COMP:9863"/>
        <dbReference type="Rhea" id="RHEA-COMP:11604"/>
        <dbReference type="ChEBI" id="CHEBI:15377"/>
        <dbReference type="ChEBI" id="CHEBI:29999"/>
        <dbReference type="ChEBI" id="CHEBI:43474"/>
        <dbReference type="ChEBI" id="CHEBI:83421"/>
        <dbReference type="EC" id="3.1.3.16"/>
    </reaction>
</comment>
<protein>
    <recommendedName>
        <fullName evidence="4">protein-serine/threonine phosphatase</fullName>
        <ecNumber evidence="4">3.1.3.16</ecNumber>
    </recommendedName>
</protein>
<evidence type="ECO:0000256" key="7">
    <source>
        <dbReference type="ARBA" id="ARBA00022842"/>
    </source>
</evidence>
<evidence type="ECO:0000256" key="6">
    <source>
        <dbReference type="ARBA" id="ARBA00022801"/>
    </source>
</evidence>
<dbReference type="GO" id="GO:0046872">
    <property type="term" value="F:metal ion binding"/>
    <property type="evidence" value="ECO:0007669"/>
    <property type="project" value="UniProtKB-KW"/>
</dbReference>
<evidence type="ECO:0000256" key="5">
    <source>
        <dbReference type="ARBA" id="ARBA00022723"/>
    </source>
</evidence>
<dbReference type="Proteomes" id="UP000032180">
    <property type="component" value="Chromosome 4"/>
</dbReference>
<comment type="similarity">
    <text evidence="3 12">Belongs to the PP2C family.</text>
</comment>
<keyword evidence="15" id="KW-1185">Reference proteome</keyword>
<keyword evidence="7" id="KW-0460">Magnesium</keyword>
<accession>A0A0D9W6T0</accession>
<reference evidence="15" key="2">
    <citation type="submission" date="2013-12" db="EMBL/GenBank/DDBJ databases">
        <authorList>
            <person name="Yu Y."/>
            <person name="Lee S."/>
            <person name="de Baynast K."/>
            <person name="Wissotski M."/>
            <person name="Liu L."/>
            <person name="Talag J."/>
            <person name="Goicoechea J."/>
            <person name="Angelova A."/>
            <person name="Jetty R."/>
            <person name="Kudrna D."/>
            <person name="Golser W."/>
            <person name="Rivera L."/>
            <person name="Zhang J."/>
            <person name="Wing R."/>
        </authorList>
    </citation>
    <scope>NUCLEOTIDE SEQUENCE</scope>
</reference>
<dbReference type="InterPro" id="IPR000222">
    <property type="entry name" value="PP2C_BS"/>
</dbReference>
<evidence type="ECO:0000256" key="9">
    <source>
        <dbReference type="ARBA" id="ARBA00023211"/>
    </source>
</evidence>
<dbReference type="eggNOG" id="KOG0698">
    <property type="taxonomic scope" value="Eukaryota"/>
</dbReference>
<evidence type="ECO:0000313" key="14">
    <source>
        <dbReference type="EnsemblPlants" id="LPERR04G14220.1"/>
    </source>
</evidence>
<reference evidence="14" key="3">
    <citation type="submission" date="2015-04" db="UniProtKB">
        <authorList>
            <consortium name="EnsemblPlants"/>
        </authorList>
    </citation>
    <scope>IDENTIFICATION</scope>
</reference>
<sequence length="366" mass="40013">MAQAALRMPVISKSTHAGGNARLSYAASAMQGYRNTMEDAHATIEDLDVSTNTSFFGVYDGHGGCAVARYCANHLHTKVLEQEDFSGNLPNALGKAFLRMDDMLRNQEASRELTRYNSGYEYFRTADKSSWLKCTPCLQKPVYRGPLEEGCTACVVLIRNNQIVVGNAGDARCVISRMGQATALSNDHKPNFPAESARIQAAGKIVTFSRGCYRVGDGIAVSRSIGIAYMFVGCAGYSSAINCVVTGIFLLYTGDLLYKQDKTKGPDQQALTCCPDITSTQITDDTEFLVIACDGIWDVLSNQAVVDFVNMRLRRGMTLALICESLLHEAVSHDPPSMDNMSVILVVFHHADKKNPGQTSRRRSFS</sequence>
<evidence type="ECO:0000256" key="8">
    <source>
        <dbReference type="ARBA" id="ARBA00022912"/>
    </source>
</evidence>
<evidence type="ECO:0000256" key="1">
    <source>
        <dbReference type="ARBA" id="ARBA00001936"/>
    </source>
</evidence>
<keyword evidence="6 12" id="KW-0378">Hydrolase</keyword>
<dbReference type="HOGENOM" id="CLU_013173_4_1_1"/>
<keyword evidence="5" id="KW-0479">Metal-binding</keyword>
<evidence type="ECO:0000256" key="4">
    <source>
        <dbReference type="ARBA" id="ARBA00013081"/>
    </source>
</evidence>
<dbReference type="EnsemblPlants" id="LPERR04G14220.1">
    <property type="protein sequence ID" value="LPERR04G14220.1"/>
    <property type="gene ID" value="LPERR04G14220"/>
</dbReference>
<dbReference type="CDD" id="cd00143">
    <property type="entry name" value="PP2Cc"/>
    <property type="match status" value="1"/>
</dbReference>
<evidence type="ECO:0000259" key="13">
    <source>
        <dbReference type="PROSITE" id="PS51746"/>
    </source>
</evidence>
<comment type="cofactor">
    <cofactor evidence="2">
        <name>Mg(2+)</name>
        <dbReference type="ChEBI" id="CHEBI:18420"/>
    </cofactor>
</comment>
<comment type="catalytic activity">
    <reaction evidence="11">
        <text>O-phospho-L-threonyl-[protein] + H2O = L-threonyl-[protein] + phosphate</text>
        <dbReference type="Rhea" id="RHEA:47004"/>
        <dbReference type="Rhea" id="RHEA-COMP:11060"/>
        <dbReference type="Rhea" id="RHEA-COMP:11605"/>
        <dbReference type="ChEBI" id="CHEBI:15377"/>
        <dbReference type="ChEBI" id="CHEBI:30013"/>
        <dbReference type="ChEBI" id="CHEBI:43474"/>
        <dbReference type="ChEBI" id="CHEBI:61977"/>
        <dbReference type="EC" id="3.1.3.16"/>
    </reaction>
</comment>
<dbReference type="Gramene" id="LPERR04G14220.1">
    <property type="protein sequence ID" value="LPERR04G14220.1"/>
    <property type="gene ID" value="LPERR04G14220"/>
</dbReference>
<dbReference type="Pfam" id="PF00481">
    <property type="entry name" value="PP2C"/>
    <property type="match status" value="2"/>
</dbReference>
<keyword evidence="8 12" id="KW-0904">Protein phosphatase</keyword>
<evidence type="ECO:0000256" key="10">
    <source>
        <dbReference type="ARBA" id="ARBA00047761"/>
    </source>
</evidence>
<dbReference type="SUPFAM" id="SSF81606">
    <property type="entry name" value="PP2C-like"/>
    <property type="match status" value="1"/>
</dbReference>
<evidence type="ECO:0000256" key="3">
    <source>
        <dbReference type="ARBA" id="ARBA00006702"/>
    </source>
</evidence>
<dbReference type="EC" id="3.1.3.16" evidence="4"/>
<comment type="cofactor">
    <cofactor evidence="1">
        <name>Mn(2+)</name>
        <dbReference type="ChEBI" id="CHEBI:29035"/>
    </cofactor>
</comment>
<keyword evidence="9" id="KW-0464">Manganese</keyword>
<dbReference type="Gene3D" id="3.60.40.10">
    <property type="entry name" value="PPM-type phosphatase domain"/>
    <property type="match status" value="1"/>
</dbReference>
<dbReference type="PANTHER" id="PTHR13832:SF760">
    <property type="entry name" value="PROTEIN PHOSPHATASE 2C 42-RELATED"/>
    <property type="match status" value="1"/>
</dbReference>
<dbReference type="STRING" id="77586.A0A0D9W6T0"/>
<dbReference type="PROSITE" id="PS51746">
    <property type="entry name" value="PPM_2"/>
    <property type="match status" value="1"/>
</dbReference>
<dbReference type="InterPro" id="IPR036457">
    <property type="entry name" value="PPM-type-like_dom_sf"/>
</dbReference>
<dbReference type="GO" id="GO:0004722">
    <property type="term" value="F:protein serine/threonine phosphatase activity"/>
    <property type="evidence" value="ECO:0007669"/>
    <property type="project" value="UniProtKB-EC"/>
</dbReference>